<evidence type="ECO:0000313" key="1">
    <source>
        <dbReference type="EMBL" id="EFP84676.2"/>
    </source>
</evidence>
<organism evidence="1 2">
    <name type="scientific">Puccinia graminis f. sp. tritici (strain CRL 75-36-700-3 / race SCCL)</name>
    <name type="common">Black stem rust fungus</name>
    <dbReference type="NCBI Taxonomy" id="418459"/>
    <lineage>
        <taxon>Eukaryota</taxon>
        <taxon>Fungi</taxon>
        <taxon>Dikarya</taxon>
        <taxon>Basidiomycota</taxon>
        <taxon>Pucciniomycotina</taxon>
        <taxon>Pucciniomycetes</taxon>
        <taxon>Pucciniales</taxon>
        <taxon>Pucciniaceae</taxon>
        <taxon>Puccinia</taxon>
    </lineage>
</organism>
<dbReference type="RefSeq" id="XP_003329095.2">
    <property type="nucleotide sequence ID" value="XM_003329047.2"/>
</dbReference>
<accession>E3KK51</accession>
<reference key="1">
    <citation type="submission" date="2007-01" db="EMBL/GenBank/DDBJ databases">
        <title>The Genome Sequence of Puccinia graminis f. sp. tritici Strain CRL 75-36-700-3.</title>
        <authorList>
            <consortium name="The Broad Institute Genome Sequencing Platform"/>
            <person name="Birren B."/>
            <person name="Lander E."/>
            <person name="Galagan J."/>
            <person name="Nusbaum C."/>
            <person name="Devon K."/>
            <person name="Cuomo C."/>
            <person name="Jaffe D."/>
            <person name="Butler J."/>
            <person name="Alvarez P."/>
            <person name="Gnerre S."/>
            <person name="Grabherr M."/>
            <person name="Mauceli E."/>
            <person name="Brockman W."/>
            <person name="Young S."/>
            <person name="LaButti K."/>
            <person name="Sykes S."/>
            <person name="DeCaprio D."/>
            <person name="Crawford M."/>
            <person name="Koehrsen M."/>
            <person name="Engels R."/>
            <person name="Montgomery P."/>
            <person name="Pearson M."/>
            <person name="Howarth C."/>
            <person name="Larson L."/>
            <person name="White J."/>
            <person name="Zeng Q."/>
            <person name="Kodira C."/>
            <person name="Yandava C."/>
            <person name="Alvarado L."/>
            <person name="O'Leary S."/>
            <person name="Szabo L."/>
            <person name="Dean R."/>
            <person name="Schein J."/>
        </authorList>
    </citation>
    <scope>NUCLEOTIDE SEQUENCE</scope>
    <source>
        <strain>CRL 75-36-700-3</strain>
    </source>
</reference>
<sequence>MSEEPHLQANQTAVGGDKLGHHRTLISPLDIIHTVPLPSLIECSLFGSTSHRSHTLKLTLSIETASWKRLIASYESIESHGLAIETTQPNQKEKKTLLWKEQRTLVGKDRHLWAEQNRGRTTWPREQYN</sequence>
<dbReference type="Proteomes" id="UP000008783">
    <property type="component" value="Unassembled WGS sequence"/>
</dbReference>
<dbReference type="KEGG" id="pgr:PGTG_10835"/>
<keyword evidence="2" id="KW-1185">Reference proteome</keyword>
<dbReference type="VEuPathDB" id="FungiDB:PGTG_10835"/>
<proteinExistence type="predicted"/>
<dbReference type="HOGENOM" id="CLU_1949878_0_0_1"/>
<dbReference type="EMBL" id="DS178291">
    <property type="protein sequence ID" value="EFP84676.2"/>
    <property type="molecule type" value="Genomic_DNA"/>
</dbReference>
<reference evidence="2" key="2">
    <citation type="journal article" date="2011" name="Proc. Natl. Acad. Sci. U.S.A.">
        <title>Obligate biotrophy features unraveled by the genomic analysis of rust fungi.</title>
        <authorList>
            <person name="Duplessis S."/>
            <person name="Cuomo C.A."/>
            <person name="Lin Y.-C."/>
            <person name="Aerts A."/>
            <person name="Tisserant E."/>
            <person name="Veneault-Fourrey C."/>
            <person name="Joly D.L."/>
            <person name="Hacquard S."/>
            <person name="Amselem J."/>
            <person name="Cantarel B.L."/>
            <person name="Chiu R."/>
            <person name="Coutinho P.M."/>
            <person name="Feau N."/>
            <person name="Field M."/>
            <person name="Frey P."/>
            <person name="Gelhaye E."/>
            <person name="Goldberg J."/>
            <person name="Grabherr M.G."/>
            <person name="Kodira C.D."/>
            <person name="Kohler A."/>
            <person name="Kuees U."/>
            <person name="Lindquist E.A."/>
            <person name="Lucas S.M."/>
            <person name="Mago R."/>
            <person name="Mauceli E."/>
            <person name="Morin E."/>
            <person name="Murat C."/>
            <person name="Pangilinan J.L."/>
            <person name="Park R."/>
            <person name="Pearson M."/>
            <person name="Quesneville H."/>
            <person name="Rouhier N."/>
            <person name="Sakthikumar S."/>
            <person name="Salamov A.A."/>
            <person name="Schmutz J."/>
            <person name="Selles B."/>
            <person name="Shapiro H."/>
            <person name="Tanguay P."/>
            <person name="Tuskan G.A."/>
            <person name="Henrissat B."/>
            <person name="Van de Peer Y."/>
            <person name="Rouze P."/>
            <person name="Ellis J.G."/>
            <person name="Dodds P.N."/>
            <person name="Schein J.E."/>
            <person name="Zhong S."/>
            <person name="Hamelin R.C."/>
            <person name="Grigoriev I.V."/>
            <person name="Szabo L.J."/>
            <person name="Martin F."/>
        </authorList>
    </citation>
    <scope>NUCLEOTIDE SEQUENCE [LARGE SCALE GENOMIC DNA]</scope>
    <source>
        <strain evidence="2">CRL 75-36-700-3 / race SCCL</strain>
    </source>
</reference>
<evidence type="ECO:0000313" key="2">
    <source>
        <dbReference type="Proteomes" id="UP000008783"/>
    </source>
</evidence>
<protein>
    <submittedName>
        <fullName evidence="1">Uncharacterized protein</fullName>
    </submittedName>
</protein>
<dbReference type="AlphaFoldDB" id="E3KK51"/>
<dbReference type="InParanoid" id="E3KK51"/>
<name>E3KK51_PUCGT</name>
<gene>
    <name evidence="1" type="ORF">PGTG_10835</name>
</gene>
<dbReference type="GeneID" id="10526643"/>